<feature type="region of interest" description="Disordered" evidence="2">
    <location>
        <begin position="201"/>
        <end position="230"/>
    </location>
</feature>
<name>A0A9N9RX09_9DIPT</name>
<feature type="compositionally biased region" description="Polar residues" evidence="2">
    <location>
        <begin position="213"/>
        <end position="224"/>
    </location>
</feature>
<dbReference type="GO" id="GO:0007617">
    <property type="term" value="P:mating behavior"/>
    <property type="evidence" value="ECO:0007669"/>
    <property type="project" value="UniProtKB-ARBA"/>
</dbReference>
<gene>
    <name evidence="3" type="ORF">CHIRRI_LOCUS8324</name>
</gene>
<proteinExistence type="inferred from homology"/>
<dbReference type="Proteomes" id="UP001153620">
    <property type="component" value="Chromosome 2"/>
</dbReference>
<reference evidence="3" key="1">
    <citation type="submission" date="2022-01" db="EMBL/GenBank/DDBJ databases">
        <authorList>
            <person name="King R."/>
        </authorList>
    </citation>
    <scope>NUCLEOTIDE SEQUENCE</scope>
</reference>
<sequence>MEDESGYYVNEVDGLPNDHPAFPYEIDEPENTENIDTLDDLPTSIIVTNIHSEVFHSDELKAEMEALFREFSDDVTFHWLKSFRRLRVNYTNAISAANARIQLHQYKISKSIINCYFAQPVTPISNKNLQPPAPVKQFLISPPSSPPLGWQQAEETEPHLFNHDLIAALANLNPGEVHEIHAPSENQPGILVHTAIVHDEQAADDPESEEDFTSQLSVLSSNYNDGGKNK</sequence>
<dbReference type="PANTHER" id="PTHR10300:SF14">
    <property type="entry name" value="PROTEIN SARAH"/>
    <property type="match status" value="1"/>
</dbReference>
<keyword evidence="4" id="KW-1185">Reference proteome</keyword>
<dbReference type="EMBL" id="OU895878">
    <property type="protein sequence ID" value="CAG9805452.1"/>
    <property type="molecule type" value="Genomic_DNA"/>
</dbReference>
<feature type="compositionally biased region" description="Acidic residues" evidence="2">
    <location>
        <begin position="202"/>
        <end position="212"/>
    </location>
</feature>
<evidence type="ECO:0000313" key="4">
    <source>
        <dbReference type="Proteomes" id="UP001153620"/>
    </source>
</evidence>
<evidence type="ECO:0008006" key="5">
    <source>
        <dbReference type="Google" id="ProtNLM"/>
    </source>
</evidence>
<dbReference type="InterPro" id="IPR006931">
    <property type="entry name" value="Calcipressin"/>
</dbReference>
<comment type="similarity">
    <text evidence="1">Belongs to the RCAN family.</text>
</comment>
<dbReference type="Pfam" id="PF04847">
    <property type="entry name" value="Calcipressin"/>
    <property type="match status" value="1"/>
</dbReference>
<dbReference type="GO" id="GO:0008597">
    <property type="term" value="F:calcium-dependent protein serine/threonine phosphatase regulator activity"/>
    <property type="evidence" value="ECO:0007669"/>
    <property type="project" value="TreeGrafter"/>
</dbReference>
<reference evidence="3" key="2">
    <citation type="submission" date="2022-10" db="EMBL/GenBank/DDBJ databases">
        <authorList>
            <consortium name="ENA_rothamsted_submissions"/>
            <consortium name="culmorum"/>
            <person name="King R."/>
        </authorList>
    </citation>
    <scope>NUCLEOTIDE SEQUENCE</scope>
</reference>
<dbReference type="GO" id="GO:0005737">
    <property type="term" value="C:cytoplasm"/>
    <property type="evidence" value="ECO:0007669"/>
    <property type="project" value="TreeGrafter"/>
</dbReference>
<dbReference type="FunFam" id="3.30.70.330:FF:000092">
    <property type="entry name" value="Calcipressin-2 isoform 2"/>
    <property type="match status" value="1"/>
</dbReference>
<dbReference type="Gene3D" id="3.30.70.330">
    <property type="match status" value="1"/>
</dbReference>
<dbReference type="GO" id="GO:0019722">
    <property type="term" value="P:calcium-mediated signaling"/>
    <property type="evidence" value="ECO:0007669"/>
    <property type="project" value="InterPro"/>
</dbReference>
<protein>
    <recommendedName>
        <fullName evidence="5">Protein sarah</fullName>
    </recommendedName>
</protein>
<dbReference type="AlphaFoldDB" id="A0A9N9RX09"/>
<dbReference type="GO" id="GO:0005634">
    <property type="term" value="C:nucleus"/>
    <property type="evidence" value="ECO:0007669"/>
    <property type="project" value="TreeGrafter"/>
</dbReference>
<evidence type="ECO:0000256" key="2">
    <source>
        <dbReference type="SAM" id="MobiDB-lite"/>
    </source>
</evidence>
<evidence type="ECO:0000313" key="3">
    <source>
        <dbReference type="EMBL" id="CAG9805452.1"/>
    </source>
</evidence>
<dbReference type="OrthoDB" id="17212at2759"/>
<dbReference type="CDD" id="cd12434">
    <property type="entry name" value="RRM_RCAN_like"/>
    <property type="match status" value="1"/>
</dbReference>
<dbReference type="GO" id="GO:0003676">
    <property type="term" value="F:nucleic acid binding"/>
    <property type="evidence" value="ECO:0007669"/>
    <property type="project" value="InterPro"/>
</dbReference>
<evidence type="ECO:0000256" key="1">
    <source>
        <dbReference type="ARBA" id="ARBA00008209"/>
    </source>
</evidence>
<organism evidence="3 4">
    <name type="scientific">Chironomus riparius</name>
    <dbReference type="NCBI Taxonomy" id="315576"/>
    <lineage>
        <taxon>Eukaryota</taxon>
        <taxon>Metazoa</taxon>
        <taxon>Ecdysozoa</taxon>
        <taxon>Arthropoda</taxon>
        <taxon>Hexapoda</taxon>
        <taxon>Insecta</taxon>
        <taxon>Pterygota</taxon>
        <taxon>Neoptera</taxon>
        <taxon>Endopterygota</taxon>
        <taxon>Diptera</taxon>
        <taxon>Nematocera</taxon>
        <taxon>Chironomoidea</taxon>
        <taxon>Chironomidae</taxon>
        <taxon>Chironominae</taxon>
        <taxon>Chironomus</taxon>
    </lineage>
</organism>
<dbReference type="SUPFAM" id="SSF54928">
    <property type="entry name" value="RNA-binding domain, RBD"/>
    <property type="match status" value="1"/>
</dbReference>
<accession>A0A9N9RX09</accession>
<dbReference type="InterPro" id="IPR012677">
    <property type="entry name" value="Nucleotide-bd_a/b_plait_sf"/>
</dbReference>
<dbReference type="InterPro" id="IPR035979">
    <property type="entry name" value="RBD_domain_sf"/>
</dbReference>
<dbReference type="PANTHER" id="PTHR10300">
    <property type="entry name" value="CALCIPRESSIN"/>
    <property type="match status" value="1"/>
</dbReference>